<keyword evidence="3" id="KW-1185">Reference proteome</keyword>
<evidence type="ECO:0000313" key="2">
    <source>
        <dbReference type="EMBL" id="KAK4015788.1"/>
    </source>
</evidence>
<sequence length="67" mass="7742">MDSNWAILIRNENNSNFRWWRRIVGWKKGRSSVIYSIAIDLISSHDFRSGGESNSGSHSARQFTARN</sequence>
<evidence type="ECO:0000256" key="1">
    <source>
        <dbReference type="SAM" id="MobiDB-lite"/>
    </source>
</evidence>
<dbReference type="Proteomes" id="UP001234178">
    <property type="component" value="Unassembled WGS sequence"/>
</dbReference>
<name>A0ABQ9ZSN2_9CRUS</name>
<dbReference type="EMBL" id="JAOYFB010000005">
    <property type="protein sequence ID" value="KAK4015788.1"/>
    <property type="molecule type" value="Genomic_DNA"/>
</dbReference>
<organism evidence="2 3">
    <name type="scientific">Daphnia magna</name>
    <dbReference type="NCBI Taxonomy" id="35525"/>
    <lineage>
        <taxon>Eukaryota</taxon>
        <taxon>Metazoa</taxon>
        <taxon>Ecdysozoa</taxon>
        <taxon>Arthropoda</taxon>
        <taxon>Crustacea</taxon>
        <taxon>Branchiopoda</taxon>
        <taxon>Diplostraca</taxon>
        <taxon>Cladocera</taxon>
        <taxon>Anomopoda</taxon>
        <taxon>Daphniidae</taxon>
        <taxon>Daphnia</taxon>
    </lineage>
</organism>
<accession>A0ABQ9ZSN2</accession>
<proteinExistence type="predicted"/>
<feature type="compositionally biased region" description="Polar residues" evidence="1">
    <location>
        <begin position="51"/>
        <end position="67"/>
    </location>
</feature>
<feature type="region of interest" description="Disordered" evidence="1">
    <location>
        <begin position="47"/>
        <end position="67"/>
    </location>
</feature>
<protein>
    <submittedName>
        <fullName evidence="2">Uncharacterized protein</fullName>
    </submittedName>
</protein>
<comment type="caution">
    <text evidence="2">The sequence shown here is derived from an EMBL/GenBank/DDBJ whole genome shotgun (WGS) entry which is preliminary data.</text>
</comment>
<reference evidence="2 3" key="1">
    <citation type="journal article" date="2023" name="Nucleic Acids Res.">
        <title>The hologenome of Daphnia magna reveals possible DNA methylation and microbiome-mediated evolution of the host genome.</title>
        <authorList>
            <person name="Chaturvedi A."/>
            <person name="Li X."/>
            <person name="Dhandapani V."/>
            <person name="Marshall H."/>
            <person name="Kissane S."/>
            <person name="Cuenca-Cambronero M."/>
            <person name="Asole G."/>
            <person name="Calvet F."/>
            <person name="Ruiz-Romero M."/>
            <person name="Marangio P."/>
            <person name="Guigo R."/>
            <person name="Rago D."/>
            <person name="Mirbahai L."/>
            <person name="Eastwood N."/>
            <person name="Colbourne J.K."/>
            <person name="Zhou J."/>
            <person name="Mallon E."/>
            <person name="Orsini L."/>
        </authorList>
    </citation>
    <scope>NUCLEOTIDE SEQUENCE [LARGE SCALE GENOMIC DNA]</scope>
    <source>
        <strain evidence="2">LRV0_1</strain>
    </source>
</reference>
<gene>
    <name evidence="2" type="ORF">OUZ56_030759</name>
</gene>
<evidence type="ECO:0000313" key="3">
    <source>
        <dbReference type="Proteomes" id="UP001234178"/>
    </source>
</evidence>